<sequence>MARQALTEDQRWLLRSIGGWAMRDCLLGPEGVADLMSRCSSSTGHRIDGAPEWLANGYTCGRGKIVCPWWTTDIGRPPVKSVTITTAQINRYARSLPQDVTDELRAVRRAFNAENIGRDWCRCGREAECHRGNEGDPTYGGMYHPTDEEVDNHYRELRRIQAWQDRVLDRALGFQTVEHDLSNPESEPAGHCATSLDEFSIGQHVKVVLGPGTMKSGVVADITSNEVEVQFGDGASGLYRPYEVMPGLLPVGQLELFTVTS</sequence>
<dbReference type="AlphaFoldDB" id="A0A7X6MVI2"/>
<evidence type="ECO:0000313" key="2">
    <source>
        <dbReference type="Proteomes" id="UP000518188"/>
    </source>
</evidence>
<dbReference type="RefSeq" id="WP_049925580.1">
    <property type="nucleotide sequence ID" value="NZ_HG322954.1"/>
</dbReference>
<dbReference type="Proteomes" id="UP000518188">
    <property type="component" value="Unassembled WGS sequence"/>
</dbReference>
<dbReference type="EMBL" id="JAAXPJ010000025">
    <property type="protein sequence ID" value="NKZ15707.1"/>
    <property type="molecule type" value="Genomic_DNA"/>
</dbReference>
<accession>A0A7X6MVI2</accession>
<evidence type="ECO:0000313" key="1">
    <source>
        <dbReference type="EMBL" id="NKZ15707.1"/>
    </source>
</evidence>
<organism evidence="1 2">
    <name type="scientific">Mycolicibacterium septicum DSM 44393</name>
    <dbReference type="NCBI Taxonomy" id="1341646"/>
    <lineage>
        <taxon>Bacteria</taxon>
        <taxon>Bacillati</taxon>
        <taxon>Actinomycetota</taxon>
        <taxon>Actinomycetes</taxon>
        <taxon>Mycobacteriales</taxon>
        <taxon>Mycobacteriaceae</taxon>
        <taxon>Mycolicibacterium</taxon>
    </lineage>
</organism>
<gene>
    <name evidence="1" type="ORF">HGA11_32535</name>
</gene>
<reference evidence="1 2" key="1">
    <citation type="submission" date="2020-04" db="EMBL/GenBank/DDBJ databases">
        <title>MicrobeNet Type strains.</title>
        <authorList>
            <person name="Nicholson A.C."/>
        </authorList>
    </citation>
    <scope>NUCLEOTIDE SEQUENCE [LARGE SCALE GENOMIC DNA]</scope>
    <source>
        <strain evidence="1 2">ATCC 700731</strain>
    </source>
</reference>
<protein>
    <submittedName>
        <fullName evidence="1">Uncharacterized protein</fullName>
    </submittedName>
</protein>
<comment type="caution">
    <text evidence="1">The sequence shown here is derived from an EMBL/GenBank/DDBJ whole genome shotgun (WGS) entry which is preliminary data.</text>
</comment>
<name>A0A7X6MVI2_9MYCO</name>
<proteinExistence type="predicted"/>